<dbReference type="EMBL" id="SZQL01000003">
    <property type="protein sequence ID" value="TKK70265.1"/>
    <property type="molecule type" value="Genomic_DNA"/>
</dbReference>
<dbReference type="Proteomes" id="UP000305848">
    <property type="component" value="Unassembled WGS sequence"/>
</dbReference>
<protein>
    <submittedName>
        <fullName evidence="2">Transcriptional regulator</fullName>
    </submittedName>
</protein>
<sequence>MHLQPIDVVNDISPEEFKQKYYEPQVPVVLRNLAKSWPAYSKWNWDYFKSIVGDKEVGIYNNVKSDAYTPVNKADDYTTFGRYIDMISKGPAAWRIFLFNIFSHAPQLTQDFTWPDAYMKGFVKRVPMLFTGGQGSITHMHFDIDLSHILHTQFAGKKRVLMFPYKEQYKLYRKPFEVLSIADFSNYYDPEKSKIDTKKFPAIEFAQGFDATLEHGDTLFMPGGYWHHMEYLESGFAMSLRALNNSVSGKLKGVWNLVGMRNIDTLMKKTAPVKWYDWKQRKIFEAAEKEVALAALDVA</sequence>
<organism evidence="2 3">
    <name type="scientific">Ilyomonas limi</name>
    <dbReference type="NCBI Taxonomy" id="2575867"/>
    <lineage>
        <taxon>Bacteria</taxon>
        <taxon>Pseudomonadati</taxon>
        <taxon>Bacteroidota</taxon>
        <taxon>Chitinophagia</taxon>
        <taxon>Chitinophagales</taxon>
        <taxon>Chitinophagaceae</taxon>
        <taxon>Ilyomonas</taxon>
    </lineage>
</organism>
<dbReference type="SUPFAM" id="SSF51197">
    <property type="entry name" value="Clavaminate synthase-like"/>
    <property type="match status" value="1"/>
</dbReference>
<dbReference type="RefSeq" id="WP_137260810.1">
    <property type="nucleotide sequence ID" value="NZ_SZQL01000003.1"/>
</dbReference>
<evidence type="ECO:0000259" key="1">
    <source>
        <dbReference type="PROSITE" id="PS51184"/>
    </source>
</evidence>
<dbReference type="OrthoDB" id="2942327at2"/>
<dbReference type="Pfam" id="PF13621">
    <property type="entry name" value="Cupin_8"/>
    <property type="match status" value="1"/>
</dbReference>
<keyword evidence="3" id="KW-1185">Reference proteome</keyword>
<dbReference type="Gene3D" id="2.60.120.650">
    <property type="entry name" value="Cupin"/>
    <property type="match status" value="1"/>
</dbReference>
<dbReference type="AlphaFoldDB" id="A0A4U3L552"/>
<evidence type="ECO:0000313" key="3">
    <source>
        <dbReference type="Proteomes" id="UP000305848"/>
    </source>
</evidence>
<name>A0A4U3L552_9BACT</name>
<evidence type="ECO:0000313" key="2">
    <source>
        <dbReference type="EMBL" id="TKK70265.1"/>
    </source>
</evidence>
<dbReference type="PROSITE" id="PS51184">
    <property type="entry name" value="JMJC"/>
    <property type="match status" value="1"/>
</dbReference>
<gene>
    <name evidence="2" type="ORF">FC093_05825</name>
</gene>
<comment type="caution">
    <text evidence="2">The sequence shown here is derived from an EMBL/GenBank/DDBJ whole genome shotgun (WGS) entry which is preliminary data.</text>
</comment>
<feature type="domain" description="JmjC" evidence="1">
    <location>
        <begin position="79"/>
        <end position="261"/>
    </location>
</feature>
<dbReference type="PANTHER" id="PTHR12461:SF105">
    <property type="entry name" value="HYPOXIA-INDUCIBLE FACTOR 1-ALPHA INHIBITOR"/>
    <property type="match status" value="1"/>
</dbReference>
<accession>A0A4U3L552</accession>
<reference evidence="2 3" key="1">
    <citation type="submission" date="2019-05" db="EMBL/GenBank/DDBJ databases">
        <title>Panacibacter sp. strain 17mud1-8 Genome sequencing and assembly.</title>
        <authorList>
            <person name="Chhetri G."/>
        </authorList>
    </citation>
    <scope>NUCLEOTIDE SEQUENCE [LARGE SCALE GENOMIC DNA]</scope>
    <source>
        <strain evidence="2 3">17mud1-8</strain>
    </source>
</reference>
<dbReference type="PANTHER" id="PTHR12461">
    <property type="entry name" value="HYPOXIA-INDUCIBLE FACTOR 1 ALPHA INHIBITOR-RELATED"/>
    <property type="match status" value="1"/>
</dbReference>
<proteinExistence type="predicted"/>
<dbReference type="InterPro" id="IPR003347">
    <property type="entry name" value="JmjC_dom"/>
</dbReference>
<dbReference type="InterPro" id="IPR041667">
    <property type="entry name" value="Cupin_8"/>
</dbReference>